<evidence type="ECO:0000313" key="2">
    <source>
        <dbReference type="EMBL" id="KAA6314371.1"/>
    </source>
</evidence>
<accession>A0A5J4PZR0</accession>
<sequence>MSSSNTLYGVLSYNQIKVDDTHAKVIFTNRMIEPKDGIYDINTCLRSFEPYLLANNKTEKPVLHVSLNPDPKDVLSDEQLSDIAQEYMQQMGYGDQPFIVYKHEDIERKHLHIVSLRVDENGKKIDDHFEHRRSMDACRDLEQKYGLAPADKKQRQEGAPVKAVKYEDGDIKHQIANVIRPIAQSYYFQSLKEYGALLTIYNIDMEEVRGEAKGKPYQGLIYSALNDKGDKVGNPFKSSLFGKPVGIPALEKRIEKSAEIIKDKGLKERSKKVITSVLRSSKSRQDFEKALEKQGMGVLFRTNDEGRIYGATFIDHEQKCVFNGSRLGKEFSANVFNDFFNGSGQKQEQADHKAGQAFETFENVSRERENSDTGMGGIFDILPIEAEAQTGEDFEAEALMRRLKKKKRKNTR</sequence>
<organism evidence="2">
    <name type="scientific">termite gut metagenome</name>
    <dbReference type="NCBI Taxonomy" id="433724"/>
    <lineage>
        <taxon>unclassified sequences</taxon>
        <taxon>metagenomes</taxon>
        <taxon>organismal metagenomes</taxon>
    </lineage>
</organism>
<feature type="non-terminal residue" evidence="2">
    <location>
        <position position="412"/>
    </location>
</feature>
<proteinExistence type="predicted"/>
<feature type="domain" description="MobA/VirD2-like nuclease" evidence="1">
    <location>
        <begin position="39"/>
        <end position="147"/>
    </location>
</feature>
<evidence type="ECO:0000259" key="1">
    <source>
        <dbReference type="Pfam" id="PF03432"/>
    </source>
</evidence>
<protein>
    <recommendedName>
        <fullName evidence="1">MobA/VirD2-like nuclease domain-containing protein</fullName>
    </recommendedName>
</protein>
<dbReference type="EMBL" id="SNRY01005679">
    <property type="protein sequence ID" value="KAA6314371.1"/>
    <property type="molecule type" value="Genomic_DNA"/>
</dbReference>
<name>A0A5J4PZR0_9ZZZZ</name>
<comment type="caution">
    <text evidence="2">The sequence shown here is derived from an EMBL/GenBank/DDBJ whole genome shotgun (WGS) entry which is preliminary data.</text>
</comment>
<dbReference type="NCBIfam" id="NF041325">
    <property type="entry name" value="Bacteroid_MobB"/>
    <property type="match status" value="1"/>
</dbReference>
<reference evidence="2" key="1">
    <citation type="submission" date="2019-03" db="EMBL/GenBank/DDBJ databases">
        <title>Single cell metagenomics reveals metabolic interactions within the superorganism composed of flagellate Streblomastix strix and complex community of Bacteroidetes bacteria on its surface.</title>
        <authorList>
            <person name="Treitli S.C."/>
            <person name="Kolisko M."/>
            <person name="Husnik F."/>
            <person name="Keeling P."/>
            <person name="Hampl V."/>
        </authorList>
    </citation>
    <scope>NUCLEOTIDE SEQUENCE</scope>
    <source>
        <strain evidence="2">STM</strain>
    </source>
</reference>
<gene>
    <name evidence="2" type="ORF">EZS27_035006</name>
</gene>
<dbReference type="AlphaFoldDB" id="A0A5J4PZR0"/>
<dbReference type="Pfam" id="PF03432">
    <property type="entry name" value="Relaxase"/>
    <property type="match status" value="1"/>
</dbReference>
<dbReference type="InterPro" id="IPR005094">
    <property type="entry name" value="Endonuclease_MobA/VirD2"/>
</dbReference>